<keyword evidence="3" id="KW-1185">Reference proteome</keyword>
<reference evidence="2 3" key="1">
    <citation type="journal article" date="2023" name="Proc. Natl. Acad. Sci. U.S.A.">
        <title>A global phylogenomic analysis of the shiitake genus Lentinula.</title>
        <authorList>
            <person name="Sierra-Patev S."/>
            <person name="Min B."/>
            <person name="Naranjo-Ortiz M."/>
            <person name="Looney B."/>
            <person name="Konkel Z."/>
            <person name="Slot J.C."/>
            <person name="Sakamoto Y."/>
            <person name="Steenwyk J.L."/>
            <person name="Rokas A."/>
            <person name="Carro J."/>
            <person name="Camarero S."/>
            <person name="Ferreira P."/>
            <person name="Molpeceres G."/>
            <person name="Ruiz-Duenas F.J."/>
            <person name="Serrano A."/>
            <person name="Henrissat B."/>
            <person name="Drula E."/>
            <person name="Hughes K.W."/>
            <person name="Mata J.L."/>
            <person name="Ishikawa N.K."/>
            <person name="Vargas-Isla R."/>
            <person name="Ushijima S."/>
            <person name="Smith C.A."/>
            <person name="Donoghue J."/>
            <person name="Ahrendt S."/>
            <person name="Andreopoulos W."/>
            <person name="He G."/>
            <person name="LaButti K."/>
            <person name="Lipzen A."/>
            <person name="Ng V."/>
            <person name="Riley R."/>
            <person name="Sandor L."/>
            <person name="Barry K."/>
            <person name="Martinez A.T."/>
            <person name="Xiao Y."/>
            <person name="Gibbons J.G."/>
            <person name="Terashima K."/>
            <person name="Grigoriev I.V."/>
            <person name="Hibbett D."/>
        </authorList>
    </citation>
    <scope>NUCLEOTIDE SEQUENCE [LARGE SCALE GENOMIC DNA]</scope>
    <source>
        <strain evidence="2 3">TFB7810</strain>
    </source>
</reference>
<evidence type="ECO:0000313" key="2">
    <source>
        <dbReference type="EMBL" id="KAJ3750312.1"/>
    </source>
</evidence>
<accession>A0A9W8PAK7</accession>
<dbReference type="AlphaFoldDB" id="A0A9W8PAK7"/>
<feature type="compositionally biased region" description="Polar residues" evidence="1">
    <location>
        <begin position="68"/>
        <end position="95"/>
    </location>
</feature>
<gene>
    <name evidence="2" type="ORF">DFH05DRAFT_1518462</name>
</gene>
<organism evidence="2 3">
    <name type="scientific">Lentinula detonsa</name>
    <dbReference type="NCBI Taxonomy" id="2804962"/>
    <lineage>
        <taxon>Eukaryota</taxon>
        <taxon>Fungi</taxon>
        <taxon>Dikarya</taxon>
        <taxon>Basidiomycota</taxon>
        <taxon>Agaricomycotina</taxon>
        <taxon>Agaricomycetes</taxon>
        <taxon>Agaricomycetidae</taxon>
        <taxon>Agaricales</taxon>
        <taxon>Marasmiineae</taxon>
        <taxon>Omphalotaceae</taxon>
        <taxon>Lentinula</taxon>
    </lineage>
</organism>
<protein>
    <submittedName>
        <fullName evidence="2">Uncharacterized protein</fullName>
    </submittedName>
</protein>
<evidence type="ECO:0000313" key="3">
    <source>
        <dbReference type="Proteomes" id="UP001142393"/>
    </source>
</evidence>
<sequence>MRPSRQRDAHRSGPFFTIQCLTATFACIAPPELGNLDFHTIDWEIFGQPEPESSASSSASAGDPTVDIETSASQLNDESDQSADFGQTHSIDIDV</sequence>
<dbReference type="Proteomes" id="UP001142393">
    <property type="component" value="Unassembled WGS sequence"/>
</dbReference>
<evidence type="ECO:0000256" key="1">
    <source>
        <dbReference type="SAM" id="MobiDB-lite"/>
    </source>
</evidence>
<comment type="caution">
    <text evidence="2">The sequence shown here is derived from an EMBL/GenBank/DDBJ whole genome shotgun (WGS) entry which is preliminary data.</text>
</comment>
<dbReference type="PROSITE" id="PS51257">
    <property type="entry name" value="PROKAR_LIPOPROTEIN"/>
    <property type="match status" value="1"/>
</dbReference>
<feature type="region of interest" description="Disordered" evidence="1">
    <location>
        <begin position="47"/>
        <end position="95"/>
    </location>
</feature>
<dbReference type="EMBL" id="JANVFU010000001">
    <property type="protein sequence ID" value="KAJ3750312.1"/>
    <property type="molecule type" value="Genomic_DNA"/>
</dbReference>
<name>A0A9W8PAK7_9AGAR</name>
<proteinExistence type="predicted"/>